<protein>
    <submittedName>
        <fullName evidence="1">Uncharacterized protein</fullName>
    </submittedName>
</protein>
<evidence type="ECO:0000313" key="2">
    <source>
        <dbReference type="Proteomes" id="UP000004105"/>
    </source>
</evidence>
<dbReference type="AlphaFoldDB" id="F2BFL1"/>
<dbReference type="Proteomes" id="UP000004105">
    <property type="component" value="Unassembled WGS sequence"/>
</dbReference>
<name>F2BFL1_9NEIS</name>
<proteinExistence type="predicted"/>
<evidence type="ECO:0000313" key="1">
    <source>
        <dbReference type="EMBL" id="EGF08433.1"/>
    </source>
</evidence>
<accession>F2BFL1</accession>
<organism evidence="1 2">
    <name type="scientific">Neisseria bacilliformis ATCC BAA-1200</name>
    <dbReference type="NCBI Taxonomy" id="888742"/>
    <lineage>
        <taxon>Bacteria</taxon>
        <taxon>Pseudomonadati</taxon>
        <taxon>Pseudomonadota</taxon>
        <taxon>Betaproteobacteria</taxon>
        <taxon>Neisseriales</taxon>
        <taxon>Neisseriaceae</taxon>
        <taxon>Neisseria</taxon>
    </lineage>
</organism>
<sequence>MAVRNRLLRNRLNRCKKGRLKTRFSDGLSHSCRVRRSHARGHDALPHHQTRPSENAFSDGLHRFAAAVCNRVGRAFMPDKPAAKVGGAAPKRRIRSLPHKGRLKPLIPSFPRRRESWRILATDCLSKHYRMSEKIPACAGMTVWRG</sequence>
<reference evidence="1 2" key="1">
    <citation type="submission" date="2011-02" db="EMBL/GenBank/DDBJ databases">
        <authorList>
            <person name="Muzny D."/>
            <person name="Qin X."/>
            <person name="Deng J."/>
            <person name="Jiang H."/>
            <person name="Liu Y."/>
            <person name="Qu J."/>
            <person name="Song X.-Z."/>
            <person name="Zhang L."/>
            <person name="Thornton R."/>
            <person name="Coyle M."/>
            <person name="Francisco L."/>
            <person name="Jackson L."/>
            <person name="Javaid M."/>
            <person name="Korchina V."/>
            <person name="Kovar C."/>
            <person name="Mata R."/>
            <person name="Mathew T."/>
            <person name="Ngo R."/>
            <person name="Nguyen L."/>
            <person name="Nguyen N."/>
            <person name="Okwuonu G."/>
            <person name="Ongeri F."/>
            <person name="Pham C."/>
            <person name="Simmons D."/>
            <person name="Wilczek-Boney K."/>
            <person name="Hale W."/>
            <person name="Jakkamsetti A."/>
            <person name="Pham P."/>
            <person name="Ruth R."/>
            <person name="San Lucas F."/>
            <person name="Warren J."/>
            <person name="Zhang J."/>
            <person name="Zhao Z."/>
            <person name="Zhou C."/>
            <person name="Zhu D."/>
            <person name="Lee S."/>
            <person name="Bess C."/>
            <person name="Blankenburg K."/>
            <person name="Forbes L."/>
            <person name="Fu Q."/>
            <person name="Gubbala S."/>
            <person name="Hirani K."/>
            <person name="Jayaseelan J.C."/>
            <person name="Lara F."/>
            <person name="Munidasa M."/>
            <person name="Palculict T."/>
            <person name="Patil S."/>
            <person name="Pu L.-L."/>
            <person name="Saada N."/>
            <person name="Tang L."/>
            <person name="Weissenberger G."/>
            <person name="Zhu Y."/>
            <person name="Hemphill L."/>
            <person name="Shang Y."/>
            <person name="Youmans B."/>
            <person name="Ayvaz T."/>
            <person name="Ross M."/>
            <person name="Santibanez J."/>
            <person name="Aqrawi P."/>
            <person name="Gross S."/>
            <person name="Joshi V."/>
            <person name="Fowler G."/>
            <person name="Nazareth L."/>
            <person name="Reid J."/>
            <person name="Worley K."/>
            <person name="Petrosino J."/>
            <person name="Highlander S."/>
            <person name="Gibbs R."/>
        </authorList>
    </citation>
    <scope>NUCLEOTIDE SEQUENCE [LARGE SCALE GENOMIC DNA]</scope>
    <source>
        <strain evidence="1 2">ATCC BAA-1200</strain>
    </source>
</reference>
<dbReference type="EMBL" id="AFAY01000050">
    <property type="protein sequence ID" value="EGF08433.1"/>
    <property type="molecule type" value="Genomic_DNA"/>
</dbReference>
<dbReference type="HOGENOM" id="CLU_1775466_0_0_4"/>
<comment type="caution">
    <text evidence="1">The sequence shown here is derived from an EMBL/GenBank/DDBJ whole genome shotgun (WGS) entry which is preliminary data.</text>
</comment>
<gene>
    <name evidence="1" type="ORF">HMPREF9123_2518</name>
</gene>
<keyword evidence="2" id="KW-1185">Reference proteome</keyword>